<gene>
    <name evidence="1" type="ORF">SAMN02745724_03791</name>
</gene>
<evidence type="ECO:0000313" key="2">
    <source>
        <dbReference type="Proteomes" id="UP000198862"/>
    </source>
</evidence>
<dbReference type="Pfam" id="PF11281">
    <property type="entry name" value="DUF3083"/>
    <property type="match status" value="1"/>
</dbReference>
<accession>A0A1I1Q8U2</accession>
<name>A0A1I1Q8U2_9GAMM</name>
<reference evidence="1 2" key="1">
    <citation type="submission" date="2016-10" db="EMBL/GenBank/DDBJ databases">
        <authorList>
            <person name="de Groot N.N."/>
        </authorList>
    </citation>
    <scope>NUCLEOTIDE SEQUENCE [LARGE SCALE GENOMIC DNA]</scope>
    <source>
        <strain evidence="1 2">DSM 6059</strain>
    </source>
</reference>
<proteinExistence type="predicted"/>
<dbReference type="OrthoDB" id="6288569at2"/>
<protein>
    <recommendedName>
        <fullName evidence="3">DUF3083 domain-containing protein</fullName>
    </recommendedName>
</protein>
<evidence type="ECO:0000313" key="1">
    <source>
        <dbReference type="EMBL" id="SFD18531.1"/>
    </source>
</evidence>
<organism evidence="1 2">
    <name type="scientific">Pseudoalteromonas denitrificans DSM 6059</name>
    <dbReference type="NCBI Taxonomy" id="1123010"/>
    <lineage>
        <taxon>Bacteria</taxon>
        <taxon>Pseudomonadati</taxon>
        <taxon>Pseudomonadota</taxon>
        <taxon>Gammaproteobacteria</taxon>
        <taxon>Alteromonadales</taxon>
        <taxon>Pseudoalteromonadaceae</taxon>
        <taxon>Pseudoalteromonas</taxon>
    </lineage>
</organism>
<dbReference type="InterPro" id="IPR021433">
    <property type="entry name" value="DUF3083"/>
</dbReference>
<dbReference type="RefSeq" id="WP_091988246.1">
    <property type="nucleotide sequence ID" value="NZ_FOLO01000039.1"/>
</dbReference>
<dbReference type="EMBL" id="FOLO01000039">
    <property type="protein sequence ID" value="SFD18531.1"/>
    <property type="molecule type" value="Genomic_DNA"/>
</dbReference>
<dbReference type="AlphaFoldDB" id="A0A1I1Q8U2"/>
<dbReference type="Proteomes" id="UP000198862">
    <property type="component" value="Unassembled WGS sequence"/>
</dbReference>
<evidence type="ECO:0008006" key="3">
    <source>
        <dbReference type="Google" id="ProtNLM"/>
    </source>
</evidence>
<sequence length="380" mass="44453">MLQLRSRQSQIRKRNTAHKVYVPKNARDNQYILLEFSPNDILIEKAYDHALPSHGFDSFYRFISNEFFKLCYKYNLTNAHFIAKNKLIKVRFSDEAQVIETEQQVIFFYNPQSHTAIRTFYDKNKLTKKIQLLFLATGSEIRENAAHFHIKILNLMHELSDVMSVPLNKIKIKDHQHLTFDLFSTDKNDKATKTHGFRKLVDRYYQQALPIPQKSKNQTFSIASLPINTKLLQQFDIDITTDEPYKMLYQHISDLFIRVAKSYQLEQLVMVANAKTPVLRQTENNFTSIQTELVHLGLSSHNENDTCINLWDSTSLVGTINLIFIATDTDLHKRSYGKFVNNLMLATKEIATTLGYEPKSDTLILRFYQHLSYRDNMNLR</sequence>
<keyword evidence="2" id="KW-1185">Reference proteome</keyword>